<accession>A0A7M1KDE2</accession>
<dbReference type="Proteomes" id="UP000594923">
    <property type="component" value="Chromosome"/>
</dbReference>
<dbReference type="AlphaFoldDB" id="A0A7M1KDE2"/>
<name>A0A7M1KDE2_9PSED</name>
<dbReference type="RefSeq" id="WP_197626103.1">
    <property type="nucleotide sequence ID" value="NZ_CP063073.1"/>
</dbReference>
<reference evidence="1 2" key="1">
    <citation type="submission" date="2020-10" db="EMBL/GenBank/DDBJ databases">
        <title>High quality whole genome sequence of Pseudomonas poae PMA22.</title>
        <authorList>
            <person name="Hernandez J.G."/>
            <person name="Rodriguez P."/>
            <person name="Cuevas C."/>
            <person name="de la Calle F."/>
            <person name="Galan B."/>
            <person name="Garcia J.L."/>
        </authorList>
    </citation>
    <scope>NUCLEOTIDE SEQUENCE [LARGE SCALE GENOMIC DNA]</scope>
    <source>
        <strain evidence="1 2">PMA22</strain>
    </source>
</reference>
<dbReference type="EMBL" id="CP063073">
    <property type="protein sequence ID" value="QOQ74331.1"/>
    <property type="molecule type" value="Genomic_DNA"/>
</dbReference>
<evidence type="ECO:0000313" key="2">
    <source>
        <dbReference type="Proteomes" id="UP000594923"/>
    </source>
</evidence>
<organism evidence="1 2">
    <name type="scientific">Pseudomonas poae</name>
    <dbReference type="NCBI Taxonomy" id="200451"/>
    <lineage>
        <taxon>Bacteria</taxon>
        <taxon>Pseudomonadati</taxon>
        <taxon>Pseudomonadota</taxon>
        <taxon>Gammaproteobacteria</taxon>
        <taxon>Pseudomonadales</taxon>
        <taxon>Pseudomonadaceae</taxon>
        <taxon>Pseudomonas</taxon>
    </lineage>
</organism>
<evidence type="ECO:0008006" key="3">
    <source>
        <dbReference type="Google" id="ProtNLM"/>
    </source>
</evidence>
<protein>
    <recommendedName>
        <fullName evidence="3">SMI1/KNR4 family protein</fullName>
    </recommendedName>
</protein>
<evidence type="ECO:0000313" key="1">
    <source>
        <dbReference type="EMBL" id="QOQ74331.1"/>
    </source>
</evidence>
<sequence>MIVQETGREPVTVYGVYWIEGERFYWVIPYEGYGGLMSLSHKDISVIDGSLSNDLFFYKDGDGRDMILHWAAEDILDDLVDCNPVAMTDFMSRLGV</sequence>
<gene>
    <name evidence="1" type="ORF">IMF22_23040</name>
</gene>
<proteinExistence type="predicted"/>